<feature type="domain" description="Bacterial alpha-L-rhamnosidase N-terminal" evidence="5">
    <location>
        <begin position="258"/>
        <end position="420"/>
    </location>
</feature>
<dbReference type="RefSeq" id="WP_188592124.1">
    <property type="nucleotide sequence ID" value="NZ_BMFU01000002.1"/>
</dbReference>
<evidence type="ECO:0000259" key="6">
    <source>
        <dbReference type="Pfam" id="PF17389"/>
    </source>
</evidence>
<dbReference type="PANTHER" id="PTHR33307:SF6">
    <property type="entry name" value="ALPHA-RHAMNOSIDASE (EUROFUNG)-RELATED"/>
    <property type="match status" value="1"/>
</dbReference>
<dbReference type="InterPro" id="IPR035396">
    <property type="entry name" value="Bac_rhamnosid6H"/>
</dbReference>
<evidence type="ECO:0000256" key="3">
    <source>
        <dbReference type="ARBA" id="ARBA00022801"/>
    </source>
</evidence>
<feature type="domain" description="Alpha-L-rhamnosidase six-hairpin glycosidase" evidence="6">
    <location>
        <begin position="533"/>
        <end position="845"/>
    </location>
</feature>
<dbReference type="InterPro" id="IPR008928">
    <property type="entry name" value="6-hairpin_glycosidase_sf"/>
</dbReference>
<evidence type="ECO:0000259" key="5">
    <source>
        <dbReference type="Pfam" id="PF08531"/>
    </source>
</evidence>
<comment type="caution">
    <text evidence="8">The sequence shown here is derived from an EMBL/GenBank/DDBJ whole genome shotgun (WGS) entry which is preliminary data.</text>
</comment>
<dbReference type="Gene3D" id="2.60.420.10">
    <property type="entry name" value="Maltose phosphorylase, domain 3"/>
    <property type="match status" value="1"/>
</dbReference>
<dbReference type="InterPro" id="IPR013737">
    <property type="entry name" value="Bac_rhamnosid_N"/>
</dbReference>
<feature type="domain" description="Alpha-L-rhamnosidase concanavalin-like" evidence="4">
    <location>
        <begin position="434"/>
        <end position="521"/>
    </location>
</feature>
<sequence length="941" mass="106807">MTSMKITGASGTSEKTGDAERVAVSEWVTLAQEPVELAKRYENKSKPWLARWITRSACDAAEWTSYQVEVIVCVETGGASFLFGYQDEQHHCGVELCCNLNEQETEHSSHARHSLMNIYRIEEGVHHTLGEFRLPQNAEQSAYMRLKINTIGDDWQITINEQQTYGCKAASDRGRIGFRTKDGQKAIFRDLKLTGSDGRVLYSNRFYDPQTTHCSAGTIHASGNGLVLEENMLSICSTPVPVDSPLFRKTIVLPSPPIEARLRIYSLGWYELYINGERSDHRVLAPANTPYKQRMLYDTYDVTELLHEKENVLGVWLGNGYYFNYSRWGWKWNRDKALILQLDLRFEDGSTQTIVTDESWSCAPSPILANDIYDGEFYDARLEYNGWNRPGFITNDDWSNAVTADSPEGELVENHQPPITTFTPLKPVAVFHPRPGVNVYDFGQNIAGWARIQVKGRAGSEVRLRYSELVDETGDIDPWTNRNAKAADTYILRGDGEERYEPRFTYHGFRYVEVSAGSSRVSIEAVSIHTDVEQTGTFESSDERLNQLYRNIRWSYLNNLMSIPTDCCQRDERTPCLMDSAVVEESGMHHFNMQRYYRKWLDDIEDSMTNPDWSGDKVSLPWYLYQHYNDLDALSRSYPSMKAYIDHLHEKWPEHVVKDGFGDWCPPNEDGWENYFHEVELVNTSVYYKITSITAEAAAVLGIDSDLHYYRKLADHINQAFQRRFHSGDGIYGSGSQTAQLLPLAYGMVPVKQRVSAVNRLVQSIAEKNGHLGTGIYGTRYVLDVLADYGHIDVAYALLSKKEYPGFGYQIERGATTLWEQWSEKGGMHSHDHAMFGGISASFYTRLAGIRPDAPGYQKIWIEPCIPSKLNAVSASLRTTYGLISSSWKKQDAGLQLQVEIPEGTTATLVLPSVMASAAKLSRIHELAPGRHHFTLSFQVE</sequence>
<name>A0ABQ1Z7U2_9BACL</name>
<dbReference type="Pfam" id="PF05592">
    <property type="entry name" value="Bac_rhamnosid"/>
    <property type="match status" value="1"/>
</dbReference>
<comment type="catalytic activity">
    <reaction evidence="1">
        <text>Hydrolysis of terminal non-reducing alpha-L-rhamnose residues in alpha-L-rhamnosides.</text>
        <dbReference type="EC" id="3.2.1.40"/>
    </reaction>
</comment>
<evidence type="ECO:0000256" key="2">
    <source>
        <dbReference type="ARBA" id="ARBA00012652"/>
    </source>
</evidence>
<gene>
    <name evidence="8" type="ORF">GCM10008014_18310</name>
</gene>
<dbReference type="InterPro" id="IPR012341">
    <property type="entry name" value="6hp_glycosidase-like_sf"/>
</dbReference>
<dbReference type="InterPro" id="IPR035398">
    <property type="entry name" value="Bac_rhamnosid_C"/>
</dbReference>
<dbReference type="Pfam" id="PF17389">
    <property type="entry name" value="Bac_rhamnosid6H"/>
    <property type="match status" value="1"/>
</dbReference>
<feature type="domain" description="Alpha-L-rhamnosidase C-terminal" evidence="7">
    <location>
        <begin position="849"/>
        <end position="914"/>
    </location>
</feature>
<dbReference type="Gene3D" id="2.60.120.260">
    <property type="entry name" value="Galactose-binding domain-like"/>
    <property type="match status" value="2"/>
</dbReference>
<evidence type="ECO:0000259" key="7">
    <source>
        <dbReference type="Pfam" id="PF17390"/>
    </source>
</evidence>
<organism evidence="8 9">
    <name type="scientific">Paenibacillus silvae</name>
    <dbReference type="NCBI Taxonomy" id="1325358"/>
    <lineage>
        <taxon>Bacteria</taxon>
        <taxon>Bacillati</taxon>
        <taxon>Bacillota</taxon>
        <taxon>Bacilli</taxon>
        <taxon>Bacillales</taxon>
        <taxon>Paenibacillaceae</taxon>
        <taxon>Paenibacillus</taxon>
    </lineage>
</organism>
<dbReference type="EMBL" id="BMFU01000002">
    <property type="protein sequence ID" value="GGH52024.1"/>
    <property type="molecule type" value="Genomic_DNA"/>
</dbReference>
<dbReference type="PANTHER" id="PTHR33307">
    <property type="entry name" value="ALPHA-RHAMNOSIDASE (EUROFUNG)"/>
    <property type="match status" value="1"/>
</dbReference>
<dbReference type="Pfam" id="PF08531">
    <property type="entry name" value="Bac_rhamnosid_N"/>
    <property type="match status" value="1"/>
</dbReference>
<reference evidence="9" key="1">
    <citation type="journal article" date="2019" name="Int. J. Syst. Evol. Microbiol.">
        <title>The Global Catalogue of Microorganisms (GCM) 10K type strain sequencing project: providing services to taxonomists for standard genome sequencing and annotation.</title>
        <authorList>
            <consortium name="The Broad Institute Genomics Platform"/>
            <consortium name="The Broad Institute Genome Sequencing Center for Infectious Disease"/>
            <person name="Wu L."/>
            <person name="Ma J."/>
        </authorList>
    </citation>
    <scope>NUCLEOTIDE SEQUENCE [LARGE SCALE GENOMIC DNA]</scope>
    <source>
        <strain evidence="9">CGMCC 1.12770</strain>
    </source>
</reference>
<dbReference type="Pfam" id="PF17390">
    <property type="entry name" value="Bac_rhamnosid_C"/>
    <property type="match status" value="1"/>
</dbReference>
<proteinExistence type="predicted"/>
<keyword evidence="9" id="KW-1185">Reference proteome</keyword>
<protein>
    <recommendedName>
        <fullName evidence="2">alpha-L-rhamnosidase</fullName>
        <ecNumber evidence="2">3.2.1.40</ecNumber>
    </recommendedName>
</protein>
<dbReference type="Proteomes" id="UP000652153">
    <property type="component" value="Unassembled WGS sequence"/>
</dbReference>
<evidence type="ECO:0000313" key="8">
    <source>
        <dbReference type="EMBL" id="GGH52024.1"/>
    </source>
</evidence>
<dbReference type="EC" id="3.2.1.40" evidence="2"/>
<evidence type="ECO:0000259" key="4">
    <source>
        <dbReference type="Pfam" id="PF05592"/>
    </source>
</evidence>
<evidence type="ECO:0000313" key="9">
    <source>
        <dbReference type="Proteomes" id="UP000652153"/>
    </source>
</evidence>
<dbReference type="SUPFAM" id="SSF48208">
    <property type="entry name" value="Six-hairpin glycosidases"/>
    <property type="match status" value="1"/>
</dbReference>
<dbReference type="PIRSF" id="PIRSF010631">
    <property type="entry name" value="A-rhamnsds"/>
    <property type="match status" value="1"/>
</dbReference>
<dbReference type="InterPro" id="IPR008902">
    <property type="entry name" value="Rhamnosid_concanavalin"/>
</dbReference>
<accession>A0ABQ1Z7U2</accession>
<keyword evidence="3" id="KW-0378">Hydrolase</keyword>
<evidence type="ECO:0000256" key="1">
    <source>
        <dbReference type="ARBA" id="ARBA00001445"/>
    </source>
</evidence>
<dbReference type="InterPro" id="IPR016007">
    <property type="entry name" value="Alpha_rhamnosid"/>
</dbReference>
<dbReference type="Gene3D" id="1.50.10.10">
    <property type="match status" value="1"/>
</dbReference>